<evidence type="ECO:0000313" key="5">
    <source>
        <dbReference type="Proteomes" id="UP000461754"/>
    </source>
</evidence>
<dbReference type="AlphaFoldDB" id="A0A7X2NGQ7"/>
<protein>
    <submittedName>
        <fullName evidence="4">FHA domain-containing protein</fullName>
    </submittedName>
</protein>
<gene>
    <name evidence="4" type="ORF">FYJ52_07170</name>
</gene>
<evidence type="ECO:0000256" key="2">
    <source>
        <dbReference type="SAM" id="Phobius"/>
    </source>
</evidence>
<dbReference type="InterPro" id="IPR008984">
    <property type="entry name" value="SMAD_FHA_dom_sf"/>
</dbReference>
<comment type="caution">
    <text evidence="4">The sequence shown here is derived from an EMBL/GenBank/DDBJ whole genome shotgun (WGS) entry which is preliminary data.</text>
</comment>
<evidence type="ECO:0000313" key="4">
    <source>
        <dbReference type="EMBL" id="MSS20174.1"/>
    </source>
</evidence>
<evidence type="ECO:0000256" key="1">
    <source>
        <dbReference type="SAM" id="MobiDB-lite"/>
    </source>
</evidence>
<dbReference type="Proteomes" id="UP000461754">
    <property type="component" value="Unassembled WGS sequence"/>
</dbReference>
<dbReference type="InterPro" id="IPR000253">
    <property type="entry name" value="FHA_dom"/>
</dbReference>
<keyword evidence="2" id="KW-1133">Transmembrane helix</keyword>
<keyword evidence="2" id="KW-0812">Transmembrane</keyword>
<dbReference type="InterPro" id="IPR050923">
    <property type="entry name" value="Cell_Proc_Reg/RNA_Proc"/>
</dbReference>
<feature type="domain" description="FHA" evidence="3">
    <location>
        <begin position="272"/>
        <end position="322"/>
    </location>
</feature>
<dbReference type="PROSITE" id="PS50006">
    <property type="entry name" value="FHA_DOMAIN"/>
    <property type="match status" value="2"/>
</dbReference>
<feature type="transmembrane region" description="Helical" evidence="2">
    <location>
        <begin position="174"/>
        <end position="198"/>
    </location>
</feature>
<name>A0A7X2NGQ7_9FIRM</name>
<keyword evidence="2" id="KW-0472">Membrane</keyword>
<dbReference type="Pfam" id="PF00498">
    <property type="entry name" value="FHA"/>
    <property type="match status" value="2"/>
</dbReference>
<dbReference type="SUPFAM" id="SSF49879">
    <property type="entry name" value="SMAD/FHA domain"/>
    <property type="match status" value="2"/>
</dbReference>
<reference evidence="4 5" key="1">
    <citation type="submission" date="2019-08" db="EMBL/GenBank/DDBJ databases">
        <title>In-depth cultivation of the pig gut microbiome towards novel bacterial diversity and tailored functional studies.</title>
        <authorList>
            <person name="Wylensek D."/>
            <person name="Hitch T.C.A."/>
            <person name="Clavel T."/>
        </authorList>
    </citation>
    <scope>NUCLEOTIDE SEQUENCE [LARGE SCALE GENOMIC DNA]</scope>
    <source>
        <strain evidence="4 5">RF-744-FAT-4</strain>
    </source>
</reference>
<sequence>MCPQGINNKDDEMNQKTDKRVIFYAVLAGLALIATALPWMRIKVAFVGGGSLGSGLTLPYTIKTLINGTSTLAQALNVNLSDLINALGPFNLSVMFAVSLLIYIEPVMYGIACYFLLAKKDVDQFTKMILCGLIVTAAMSIYALLACIGLNQQVQQALGSSLGTVGLSGIAQVHFFHVGSGLILALVISLFGLIYTLVIRQMVKNGQKVSPFSLEISGIQPQFSNQPHLAPQPRPVQPEAGMPHPAPQSRRTIALRSESGRQNDLMLTRFPAVIGRDRRQASAVLDDPSVGARHCVINVEQGQVVICDLGSVKGTRIEGEKIAADTYYAIMDGDSVTIGDVAMTVDMDGDSVGEKSGDAAAADEEGRTTILADAPKAEANSATIPINYNGGDSPFPVKVMAWLDGRDTFMITKTPFILGREAEKVDYVIEDRGISRQHLAITRENETFFAEDLNSKNGFKLNGIQKAPGAKAKIKNGDVLTIGVRRYRFEDE</sequence>
<evidence type="ECO:0000259" key="3">
    <source>
        <dbReference type="PROSITE" id="PS50006"/>
    </source>
</evidence>
<feature type="transmembrane region" description="Helical" evidence="2">
    <location>
        <begin position="129"/>
        <end position="154"/>
    </location>
</feature>
<dbReference type="CDD" id="cd00060">
    <property type="entry name" value="FHA"/>
    <property type="match status" value="2"/>
</dbReference>
<organism evidence="4 5">
    <name type="scientific">Pseudoramibacter porci</name>
    <dbReference type="NCBI Taxonomy" id="2606631"/>
    <lineage>
        <taxon>Bacteria</taxon>
        <taxon>Bacillati</taxon>
        <taxon>Bacillota</taxon>
        <taxon>Clostridia</taxon>
        <taxon>Eubacteriales</taxon>
        <taxon>Eubacteriaceae</taxon>
        <taxon>Pseudoramibacter</taxon>
    </lineage>
</organism>
<feature type="domain" description="FHA" evidence="3">
    <location>
        <begin position="416"/>
        <end position="466"/>
    </location>
</feature>
<dbReference type="SMART" id="SM00240">
    <property type="entry name" value="FHA"/>
    <property type="match status" value="2"/>
</dbReference>
<dbReference type="Gene3D" id="2.60.200.20">
    <property type="match status" value="2"/>
</dbReference>
<feature type="region of interest" description="Disordered" evidence="1">
    <location>
        <begin position="226"/>
        <end position="248"/>
    </location>
</feature>
<dbReference type="EMBL" id="VUMO01000009">
    <property type="protein sequence ID" value="MSS20174.1"/>
    <property type="molecule type" value="Genomic_DNA"/>
</dbReference>
<proteinExistence type="predicted"/>
<feature type="transmembrane region" description="Helical" evidence="2">
    <location>
        <begin position="94"/>
        <end position="117"/>
    </location>
</feature>
<feature type="transmembrane region" description="Helical" evidence="2">
    <location>
        <begin position="21"/>
        <end position="40"/>
    </location>
</feature>
<keyword evidence="5" id="KW-1185">Reference proteome</keyword>
<accession>A0A7X2NGQ7</accession>
<dbReference type="PANTHER" id="PTHR23308">
    <property type="entry name" value="NUCLEAR INHIBITOR OF PROTEIN PHOSPHATASE-1"/>
    <property type="match status" value="1"/>
</dbReference>